<organism evidence="1 2">
    <name type="scientific">Adonisia turfae CCMR0082</name>
    <dbReference type="NCBI Taxonomy" id="2304604"/>
    <lineage>
        <taxon>Bacteria</taxon>
        <taxon>Bacillati</taxon>
        <taxon>Cyanobacteriota</taxon>
        <taxon>Adonisia</taxon>
        <taxon>Adonisia turfae</taxon>
    </lineage>
</organism>
<dbReference type="InterPro" id="IPR011749">
    <property type="entry name" value="CHP02243"/>
</dbReference>
<reference evidence="1 2" key="1">
    <citation type="journal article" date="2020" name="Microb. Ecol.">
        <title>Ecogenomics of the Marine Benthic Filamentous Cyanobacterium Adonisia.</title>
        <authorList>
            <person name="Walter J.M."/>
            <person name="Coutinho F.H."/>
            <person name="Leomil L."/>
            <person name="Hargreaves P.I."/>
            <person name="Campeao M.E."/>
            <person name="Vieira V.V."/>
            <person name="Silva B.S."/>
            <person name="Fistarol G.O."/>
            <person name="Salomon P.S."/>
            <person name="Sawabe T."/>
            <person name="Mino S."/>
            <person name="Hosokawa M."/>
            <person name="Miyashita H."/>
            <person name="Maruyama F."/>
            <person name="van Verk M.C."/>
            <person name="Dutilh B.E."/>
            <person name="Thompson C.C."/>
            <person name="Thompson F.L."/>
        </authorList>
    </citation>
    <scope>NUCLEOTIDE SEQUENCE [LARGE SCALE GENOMIC DNA]</scope>
    <source>
        <strain evidence="1 2">CCMR0082</strain>
    </source>
</reference>
<evidence type="ECO:0000313" key="2">
    <source>
        <dbReference type="Proteomes" id="UP000473574"/>
    </source>
</evidence>
<gene>
    <name evidence="1" type="ORF">D0962_35130</name>
</gene>
<protein>
    <submittedName>
        <fullName evidence="1">Putative baseplate assembly protein</fullName>
    </submittedName>
</protein>
<dbReference type="EMBL" id="QZCE01000002">
    <property type="protein sequence ID" value="NEZ67915.1"/>
    <property type="molecule type" value="Genomic_DNA"/>
</dbReference>
<dbReference type="Proteomes" id="UP000473574">
    <property type="component" value="Unassembled WGS sequence"/>
</dbReference>
<dbReference type="NCBIfam" id="TIGR02243">
    <property type="entry name" value="putative baseplate assembly protein"/>
    <property type="match status" value="1"/>
</dbReference>
<dbReference type="AlphaFoldDB" id="A0A6M0SHF1"/>
<accession>A0A6M0SHF1</accession>
<proteinExistence type="predicted"/>
<evidence type="ECO:0000313" key="1">
    <source>
        <dbReference type="EMBL" id="NEZ67915.1"/>
    </source>
</evidence>
<name>A0A6M0SHF1_9CYAN</name>
<dbReference type="RefSeq" id="WP_163671188.1">
    <property type="nucleotide sequence ID" value="NZ_QZCE01000002.1"/>
</dbReference>
<sequence length="724" mass="80029">MEFDFLPKLPNSNLDDRTFKELVEECLLRVPRYCPEWTNHNPSDPGITMVELFGWLTDQMMMRFNQVPRRNYVAFLELLGIRLQPPAPAHTAITFYLAASLPEPYQIPVAVEVATERTETEEAIIFSTDRPLIIGLPLINHLLTADTAERIPNVLQDRLSTRWSRNTSGDWTGCEQTIFNPTPQPGNSFYLVLDPAQSLEGNVIALHFTGETATPTGIRPETPPRQWQAWDGQTWVPVLMQESDDETCGFSFYNTGSTSDIQQGEVVLHLPQQFPVTDFASYRGRWLRCVCTTPDMGVPTYSNSPRLLSVSARSIGGTIDASQCLLVQDELLGESDGQPGQSFQLQSQPVLPRDETEFLSIILPSGIQQDWQEVTDFADSGPEDWHYTLDSLTGMVQFGPLIREPGQLKTATHVRSQQQSHGTTVLTTPPQLLERQYGAVPPRGSMITMGAYRTGGGQRGNVQPHTLRVIKSAVPYVASVINHGAAYHGADAESLDNAVLRVPRLLRTRDRAVTPEDFETLAIEASQGAVARSICPQQINSQPGVVNVMLVPQANTATIDTAMGISPESFDLTPQLTQQVTQYLDERRPLGIQVKLQSPEYVGVTVKTEVAIDAAYGAPEAQQVILHDLQVALYRFLNPLVGGRNGHGWPFGTAVHPSDIITLLQGITGVRYLGAVMLYELRRQDNGWVRQLAPDNVVKPGPLGLVCSWADTQLRSGHTISLIN</sequence>
<comment type="caution">
    <text evidence="1">The sequence shown here is derived from an EMBL/GenBank/DDBJ whole genome shotgun (WGS) entry which is preliminary data.</text>
</comment>